<proteinExistence type="predicted"/>
<dbReference type="EMBL" id="LS398110">
    <property type="protein sequence ID" value="SPP98447.1"/>
    <property type="molecule type" value="Genomic_DNA"/>
</dbReference>
<reference evidence="1 2" key="1">
    <citation type="submission" date="2018-03" db="EMBL/GenBank/DDBJ databases">
        <authorList>
            <person name="Gully D."/>
        </authorList>
    </citation>
    <scope>NUCLEOTIDE SEQUENCE [LARGE SCALE GENOMIC DNA]</scope>
    <source>
        <strain evidence="1">ORS3257</strain>
    </source>
</reference>
<evidence type="ECO:0000313" key="1">
    <source>
        <dbReference type="EMBL" id="SPP98447.1"/>
    </source>
</evidence>
<gene>
    <name evidence="1" type="ORF">BRAD3257_7821</name>
</gene>
<organism evidence="1 2">
    <name type="scientific">Bradyrhizobium vignae</name>
    <dbReference type="NCBI Taxonomy" id="1549949"/>
    <lineage>
        <taxon>Bacteria</taxon>
        <taxon>Pseudomonadati</taxon>
        <taxon>Pseudomonadota</taxon>
        <taxon>Alphaproteobacteria</taxon>
        <taxon>Hyphomicrobiales</taxon>
        <taxon>Nitrobacteraceae</taxon>
        <taxon>Bradyrhizobium</taxon>
    </lineage>
</organism>
<name>A0A2U3QAP2_9BRAD</name>
<evidence type="ECO:0000313" key="2">
    <source>
        <dbReference type="Proteomes" id="UP000246085"/>
    </source>
</evidence>
<sequence>MRDGGPNVVYAGANAQHEAYNAFQHYWSHADGVHALGWRLLARHGCVNHAGIVDWTGGDTLRLVEMANTFSAFRRFNDKASSLFRDSNVRA</sequence>
<accession>A0A2U3QAP2</accession>
<dbReference type="Proteomes" id="UP000246085">
    <property type="component" value="Chromosome BRAD3257"/>
</dbReference>
<dbReference type="AlphaFoldDB" id="A0A2U3QAP2"/>
<protein>
    <submittedName>
        <fullName evidence="1">Uncharacterized protein</fullName>
    </submittedName>
</protein>
<dbReference type="KEGG" id="bvz:BRAD3257_7821"/>